<protein>
    <submittedName>
        <fullName evidence="2">Uncharacterized protein</fullName>
    </submittedName>
</protein>
<dbReference type="EMBL" id="QVFU01000015">
    <property type="protein sequence ID" value="RFS45558.1"/>
    <property type="molecule type" value="Genomic_DNA"/>
</dbReference>
<reference evidence="2 3" key="1">
    <citation type="submission" date="2018-08" db="EMBL/GenBank/DDBJ databases">
        <title>Verrucosispora craniellae sp. nov., isolated from a marine sponge in the South China Sea.</title>
        <authorList>
            <person name="Li L."/>
            <person name="Lin H.W."/>
        </authorList>
    </citation>
    <scope>NUCLEOTIDE SEQUENCE [LARGE SCALE GENOMIC DNA]</scope>
    <source>
        <strain evidence="2 3">LHW63014</strain>
    </source>
</reference>
<feature type="region of interest" description="Disordered" evidence="1">
    <location>
        <begin position="1"/>
        <end position="80"/>
    </location>
</feature>
<dbReference type="Proteomes" id="UP000262621">
    <property type="component" value="Unassembled WGS sequence"/>
</dbReference>
<comment type="caution">
    <text evidence="2">The sequence shown here is derived from an EMBL/GenBank/DDBJ whole genome shotgun (WGS) entry which is preliminary data.</text>
</comment>
<keyword evidence="3" id="KW-1185">Reference proteome</keyword>
<accession>A0A372FXY2</accession>
<evidence type="ECO:0000256" key="1">
    <source>
        <dbReference type="SAM" id="MobiDB-lite"/>
    </source>
</evidence>
<gene>
    <name evidence="2" type="ORF">D0Q02_15760</name>
</gene>
<organism evidence="2 3">
    <name type="scientific">Micromonospora craniellae</name>
    <dbReference type="NCBI Taxonomy" id="2294034"/>
    <lineage>
        <taxon>Bacteria</taxon>
        <taxon>Bacillati</taxon>
        <taxon>Actinomycetota</taxon>
        <taxon>Actinomycetes</taxon>
        <taxon>Micromonosporales</taxon>
        <taxon>Micromonosporaceae</taxon>
        <taxon>Micromonospora</taxon>
    </lineage>
</organism>
<sequence length="80" mass="7421">MAGNGPDELTTAGAGAVTPGSTVEDPEGTVGPEGAPPAGPVPESVSVDRAAGADTADGDGEECPAPGGAVAEPDDAPRPG</sequence>
<evidence type="ECO:0000313" key="2">
    <source>
        <dbReference type="EMBL" id="RFS45558.1"/>
    </source>
</evidence>
<evidence type="ECO:0000313" key="3">
    <source>
        <dbReference type="Proteomes" id="UP000262621"/>
    </source>
</evidence>
<name>A0A372FXY2_9ACTN</name>
<proteinExistence type="predicted"/>
<feature type="compositionally biased region" description="Low complexity" evidence="1">
    <location>
        <begin position="41"/>
        <end position="55"/>
    </location>
</feature>
<dbReference type="AlphaFoldDB" id="A0A372FXY2"/>